<protein>
    <submittedName>
        <fullName evidence="3">Disease resistance protein</fullName>
    </submittedName>
</protein>
<dbReference type="AlphaFoldDB" id="A0A392R8L6"/>
<dbReference type="InterPro" id="IPR002182">
    <property type="entry name" value="NB-ARC"/>
</dbReference>
<dbReference type="PANTHER" id="PTHR36766:SF40">
    <property type="entry name" value="DISEASE RESISTANCE PROTEIN RGA3"/>
    <property type="match status" value="1"/>
</dbReference>
<evidence type="ECO:0000313" key="4">
    <source>
        <dbReference type="Proteomes" id="UP000265520"/>
    </source>
</evidence>
<dbReference type="InterPro" id="IPR027417">
    <property type="entry name" value="P-loop_NTPase"/>
</dbReference>
<keyword evidence="1" id="KW-0611">Plant defense</keyword>
<dbReference type="Pfam" id="PF00931">
    <property type="entry name" value="NB-ARC"/>
    <property type="match status" value="1"/>
</dbReference>
<dbReference type="Proteomes" id="UP000265520">
    <property type="component" value="Unassembled WGS sequence"/>
</dbReference>
<proteinExistence type="predicted"/>
<organism evidence="3 4">
    <name type="scientific">Trifolium medium</name>
    <dbReference type="NCBI Taxonomy" id="97028"/>
    <lineage>
        <taxon>Eukaryota</taxon>
        <taxon>Viridiplantae</taxon>
        <taxon>Streptophyta</taxon>
        <taxon>Embryophyta</taxon>
        <taxon>Tracheophyta</taxon>
        <taxon>Spermatophyta</taxon>
        <taxon>Magnoliopsida</taxon>
        <taxon>eudicotyledons</taxon>
        <taxon>Gunneridae</taxon>
        <taxon>Pentapetalae</taxon>
        <taxon>rosids</taxon>
        <taxon>fabids</taxon>
        <taxon>Fabales</taxon>
        <taxon>Fabaceae</taxon>
        <taxon>Papilionoideae</taxon>
        <taxon>50 kb inversion clade</taxon>
        <taxon>NPAAA clade</taxon>
        <taxon>Hologalegina</taxon>
        <taxon>IRL clade</taxon>
        <taxon>Trifolieae</taxon>
        <taxon>Trifolium</taxon>
    </lineage>
</organism>
<keyword evidence="4" id="KW-1185">Reference proteome</keyword>
<evidence type="ECO:0000259" key="2">
    <source>
        <dbReference type="Pfam" id="PF00931"/>
    </source>
</evidence>
<accession>A0A392R8L6</accession>
<dbReference type="Gene3D" id="3.40.50.300">
    <property type="entry name" value="P-loop containing nucleotide triphosphate hydrolases"/>
    <property type="match status" value="1"/>
</dbReference>
<evidence type="ECO:0000313" key="3">
    <source>
        <dbReference type="EMBL" id="MCI32921.1"/>
    </source>
</evidence>
<feature type="non-terminal residue" evidence="3">
    <location>
        <position position="94"/>
    </location>
</feature>
<dbReference type="GO" id="GO:0043531">
    <property type="term" value="F:ADP binding"/>
    <property type="evidence" value="ECO:0007669"/>
    <property type="project" value="InterPro"/>
</dbReference>
<dbReference type="EMBL" id="LXQA010199845">
    <property type="protein sequence ID" value="MCI32921.1"/>
    <property type="molecule type" value="Genomic_DNA"/>
</dbReference>
<dbReference type="SUPFAM" id="SSF52540">
    <property type="entry name" value="P-loop containing nucleoside triphosphate hydrolases"/>
    <property type="match status" value="1"/>
</dbReference>
<evidence type="ECO:0000256" key="1">
    <source>
        <dbReference type="ARBA" id="ARBA00022821"/>
    </source>
</evidence>
<name>A0A392R8L6_9FABA</name>
<comment type="caution">
    <text evidence="3">The sequence shown here is derived from an EMBL/GenBank/DDBJ whole genome shotgun (WGS) entry which is preliminary data.</text>
</comment>
<dbReference type="PANTHER" id="PTHR36766">
    <property type="entry name" value="PLANT BROAD-SPECTRUM MILDEW RESISTANCE PROTEIN RPW8"/>
    <property type="match status" value="1"/>
</dbReference>
<sequence>MWVCVSENFDVKTILKNMLWSLTDNKPNDTSTLEYLQNELHDNLSGKKYLLVLDDIWNESHEKWAQLRTYLMCGAQGSKVVVTTRSTIVAQTMG</sequence>
<dbReference type="GO" id="GO:0006952">
    <property type="term" value="P:defense response"/>
    <property type="evidence" value="ECO:0007669"/>
    <property type="project" value="UniProtKB-KW"/>
</dbReference>
<reference evidence="3 4" key="1">
    <citation type="journal article" date="2018" name="Front. Plant Sci.">
        <title>Red Clover (Trifolium pratense) and Zigzag Clover (T. medium) - A Picture of Genomic Similarities and Differences.</title>
        <authorList>
            <person name="Dluhosova J."/>
            <person name="Istvanek J."/>
            <person name="Nedelnik J."/>
            <person name="Repkova J."/>
        </authorList>
    </citation>
    <scope>NUCLEOTIDE SEQUENCE [LARGE SCALE GENOMIC DNA]</scope>
    <source>
        <strain evidence="4">cv. 10/8</strain>
        <tissue evidence="3">Leaf</tissue>
    </source>
</reference>
<feature type="domain" description="NB-ARC" evidence="2">
    <location>
        <begin position="1"/>
        <end position="93"/>
    </location>
</feature>